<comment type="subcellular location">
    <subcellularLocation>
        <location evidence="1">Cell outer membrane</location>
    </subcellularLocation>
</comment>
<evidence type="ECO:0000256" key="5">
    <source>
        <dbReference type="SAM" id="MobiDB-lite"/>
    </source>
</evidence>
<feature type="signal peptide" evidence="6">
    <location>
        <begin position="1"/>
        <end position="22"/>
    </location>
</feature>
<dbReference type="PANTHER" id="PTHR30329">
    <property type="entry name" value="STATOR ELEMENT OF FLAGELLAR MOTOR COMPLEX"/>
    <property type="match status" value="1"/>
</dbReference>
<feature type="chain" id="PRO_5028846751" evidence="6">
    <location>
        <begin position="23"/>
        <end position="359"/>
    </location>
</feature>
<dbReference type="PRINTS" id="PR01021">
    <property type="entry name" value="OMPADOMAIN"/>
</dbReference>
<dbReference type="InterPro" id="IPR036737">
    <property type="entry name" value="OmpA-like_sf"/>
</dbReference>
<feature type="region of interest" description="Disordered" evidence="5">
    <location>
        <begin position="334"/>
        <end position="359"/>
    </location>
</feature>
<dbReference type="AlphaFoldDB" id="A0A7G7W7U5"/>
<dbReference type="Gene3D" id="3.90.182.10">
    <property type="entry name" value="Toxin - Anthrax Protective Antigen,domain 1"/>
    <property type="match status" value="1"/>
</dbReference>
<keyword evidence="3" id="KW-0998">Cell outer membrane</keyword>
<evidence type="ECO:0000256" key="2">
    <source>
        <dbReference type="ARBA" id="ARBA00023136"/>
    </source>
</evidence>
<dbReference type="Pfam" id="PF07691">
    <property type="entry name" value="PA14"/>
    <property type="match status" value="1"/>
</dbReference>
<proteinExistence type="predicted"/>
<name>A0A7G7W7U5_9BACT</name>
<accession>A0A7G7W7U5</accession>
<dbReference type="KEGG" id="hsk:H4317_00995"/>
<dbReference type="InterPro" id="IPR050330">
    <property type="entry name" value="Bact_OuterMem_StrucFunc"/>
</dbReference>
<dbReference type="SUPFAM" id="SSF103088">
    <property type="entry name" value="OmpA-like"/>
    <property type="match status" value="1"/>
</dbReference>
<organism evidence="9 10">
    <name type="scientific">Hymenobacter sediminicola</name>
    <dbReference type="NCBI Taxonomy" id="2761579"/>
    <lineage>
        <taxon>Bacteria</taxon>
        <taxon>Pseudomonadati</taxon>
        <taxon>Bacteroidota</taxon>
        <taxon>Cytophagia</taxon>
        <taxon>Cytophagales</taxon>
        <taxon>Hymenobacteraceae</taxon>
        <taxon>Hymenobacter</taxon>
    </lineage>
</organism>
<sequence>MLLRFYTVVLPGLLLWAGNSLAQKMPAGTGLQGTYYNGMNFEQKVLTRSDAAIDFNWDKKPPAPGVQAEYFSVRWEGWLLVPETGEYEFSTVMDDGLRFWLGRKRLIDFWRDQDHVPASVRIRLEGGRYYPLRVEYFQNRWESRALLQWRRTDQPTSEFQPVSQQQLFAALPATAKPIPEPTRPPTRPAPAPPVAVQPAPRPAAAARQTRRSVAVAQSRATADVAPPRANVTTDTAATLPDLGALRAGSAVTLPNLYFTQSTAALLPSSRPVLNELARTLRAQPTLRLEIGGHTDNVGDVALNLRLSEQRARVVRQYLVQQGIDSVRLTARGYGGTHPIVDNRDPQQRPRNRRVEVVVQ</sequence>
<feature type="domain" description="PA14" evidence="8">
    <location>
        <begin position="26"/>
        <end position="164"/>
    </location>
</feature>
<evidence type="ECO:0000259" key="7">
    <source>
        <dbReference type="PROSITE" id="PS51123"/>
    </source>
</evidence>
<feature type="region of interest" description="Disordered" evidence="5">
    <location>
        <begin position="175"/>
        <end position="228"/>
    </location>
</feature>
<evidence type="ECO:0000256" key="3">
    <source>
        <dbReference type="ARBA" id="ARBA00023237"/>
    </source>
</evidence>
<evidence type="ECO:0000259" key="8">
    <source>
        <dbReference type="PROSITE" id="PS51820"/>
    </source>
</evidence>
<keyword evidence="2 4" id="KW-0472">Membrane</keyword>
<evidence type="ECO:0000256" key="1">
    <source>
        <dbReference type="ARBA" id="ARBA00004442"/>
    </source>
</evidence>
<evidence type="ECO:0000256" key="4">
    <source>
        <dbReference type="PROSITE-ProRule" id="PRU00473"/>
    </source>
</evidence>
<evidence type="ECO:0000256" key="6">
    <source>
        <dbReference type="SAM" id="SignalP"/>
    </source>
</evidence>
<dbReference type="CDD" id="cd07185">
    <property type="entry name" value="OmpA_C-like"/>
    <property type="match status" value="1"/>
</dbReference>
<feature type="domain" description="OmpA-like" evidence="7">
    <location>
        <begin position="246"/>
        <end position="359"/>
    </location>
</feature>
<dbReference type="Pfam" id="PF00691">
    <property type="entry name" value="OmpA"/>
    <property type="match status" value="1"/>
</dbReference>
<dbReference type="InterPro" id="IPR006665">
    <property type="entry name" value="OmpA-like"/>
</dbReference>
<dbReference type="InterPro" id="IPR037524">
    <property type="entry name" value="PA14/GLEYA"/>
</dbReference>
<dbReference type="SUPFAM" id="SSF56988">
    <property type="entry name" value="Anthrax protective antigen"/>
    <property type="match status" value="1"/>
</dbReference>
<dbReference type="PROSITE" id="PS51123">
    <property type="entry name" value="OMPA_2"/>
    <property type="match status" value="1"/>
</dbReference>
<dbReference type="EMBL" id="CP060202">
    <property type="protein sequence ID" value="QNH62438.1"/>
    <property type="molecule type" value="Genomic_DNA"/>
</dbReference>
<keyword evidence="6" id="KW-0732">Signal</keyword>
<dbReference type="RefSeq" id="WP_185888347.1">
    <property type="nucleotide sequence ID" value="NZ_CP060202.1"/>
</dbReference>
<dbReference type="PANTHER" id="PTHR30329:SF21">
    <property type="entry name" value="LIPOPROTEIN YIAD-RELATED"/>
    <property type="match status" value="1"/>
</dbReference>
<evidence type="ECO:0000313" key="9">
    <source>
        <dbReference type="EMBL" id="QNH62438.1"/>
    </source>
</evidence>
<dbReference type="SMART" id="SM00758">
    <property type="entry name" value="PA14"/>
    <property type="match status" value="1"/>
</dbReference>
<feature type="compositionally biased region" description="Basic and acidic residues" evidence="5">
    <location>
        <begin position="340"/>
        <end position="359"/>
    </location>
</feature>
<dbReference type="Proteomes" id="UP000515489">
    <property type="component" value="Chromosome"/>
</dbReference>
<dbReference type="PROSITE" id="PS51820">
    <property type="entry name" value="PA14"/>
    <property type="match status" value="1"/>
</dbReference>
<dbReference type="InterPro" id="IPR011658">
    <property type="entry name" value="PA14_dom"/>
</dbReference>
<dbReference type="GO" id="GO:0009279">
    <property type="term" value="C:cell outer membrane"/>
    <property type="evidence" value="ECO:0007669"/>
    <property type="project" value="UniProtKB-SubCell"/>
</dbReference>
<evidence type="ECO:0000313" key="10">
    <source>
        <dbReference type="Proteomes" id="UP000515489"/>
    </source>
</evidence>
<dbReference type="InterPro" id="IPR006664">
    <property type="entry name" value="OMP_bac"/>
</dbReference>
<reference evidence="9 10" key="1">
    <citation type="submission" date="2020-08" db="EMBL/GenBank/DDBJ databases">
        <title>Hymenobacter sp. S2-20-2 genome sequencing.</title>
        <authorList>
            <person name="Jin L."/>
        </authorList>
    </citation>
    <scope>NUCLEOTIDE SEQUENCE [LARGE SCALE GENOMIC DNA]</scope>
    <source>
        <strain evidence="9 10">S2-20-2</strain>
    </source>
</reference>
<feature type="compositionally biased region" description="Pro residues" evidence="5">
    <location>
        <begin position="178"/>
        <end position="201"/>
    </location>
</feature>
<protein>
    <submittedName>
        <fullName evidence="9">OmpA family protein</fullName>
    </submittedName>
</protein>
<gene>
    <name evidence="9" type="ORF">H4317_00995</name>
</gene>
<dbReference type="Gene3D" id="3.30.1330.60">
    <property type="entry name" value="OmpA-like domain"/>
    <property type="match status" value="1"/>
</dbReference>
<keyword evidence="10" id="KW-1185">Reference proteome</keyword>